<gene>
    <name evidence="5" type="primary">LOC108891762</name>
</gene>
<dbReference type="RefSeq" id="XP_018544592.1">
    <property type="nucleotide sequence ID" value="XM_018689076.2"/>
</dbReference>
<evidence type="ECO:0000313" key="4">
    <source>
        <dbReference type="Proteomes" id="UP000694890"/>
    </source>
</evidence>
<dbReference type="InterPro" id="IPR036179">
    <property type="entry name" value="Ig-like_dom_sf"/>
</dbReference>
<dbReference type="Proteomes" id="UP000694890">
    <property type="component" value="Unplaced"/>
</dbReference>
<feature type="chain" id="PRO_5042491029" evidence="2">
    <location>
        <begin position="24"/>
        <end position="168"/>
    </location>
</feature>
<dbReference type="InterPro" id="IPR013783">
    <property type="entry name" value="Ig-like_fold"/>
</dbReference>
<dbReference type="InterPro" id="IPR007110">
    <property type="entry name" value="Ig-like_dom"/>
</dbReference>
<evidence type="ECO:0000313" key="5">
    <source>
        <dbReference type="RefSeq" id="XP_018544592.1"/>
    </source>
</evidence>
<dbReference type="GeneID" id="108891762"/>
<dbReference type="InterPro" id="IPR003597">
    <property type="entry name" value="Ig_C1-set"/>
</dbReference>
<feature type="domain" description="Ig-like" evidence="3">
    <location>
        <begin position="69"/>
        <end position="151"/>
    </location>
</feature>
<evidence type="ECO:0000256" key="2">
    <source>
        <dbReference type="SAM" id="SignalP"/>
    </source>
</evidence>
<dbReference type="Pfam" id="PF07654">
    <property type="entry name" value="C1-set"/>
    <property type="match status" value="1"/>
</dbReference>
<reference evidence="5" key="1">
    <citation type="submission" date="2025-08" db="UniProtKB">
        <authorList>
            <consortium name="RefSeq"/>
        </authorList>
    </citation>
    <scope>IDENTIFICATION</scope>
    <source>
        <tissue evidence="5">Brain</tissue>
    </source>
</reference>
<dbReference type="PROSITE" id="PS50835">
    <property type="entry name" value="IG_LIKE"/>
    <property type="match status" value="1"/>
</dbReference>
<feature type="region of interest" description="Disordered" evidence="1">
    <location>
        <begin position="45"/>
        <end position="66"/>
    </location>
</feature>
<name>A0AAJ7VB90_LATCA</name>
<dbReference type="SUPFAM" id="SSF48726">
    <property type="entry name" value="Immunoglobulin"/>
    <property type="match status" value="1"/>
</dbReference>
<organism evidence="4 5">
    <name type="scientific">Lates calcarifer</name>
    <name type="common">Barramundi</name>
    <name type="synonym">Holocentrus calcarifer</name>
    <dbReference type="NCBI Taxonomy" id="8187"/>
    <lineage>
        <taxon>Eukaryota</taxon>
        <taxon>Metazoa</taxon>
        <taxon>Chordata</taxon>
        <taxon>Craniata</taxon>
        <taxon>Vertebrata</taxon>
        <taxon>Euteleostomi</taxon>
        <taxon>Actinopterygii</taxon>
        <taxon>Neopterygii</taxon>
        <taxon>Teleostei</taxon>
        <taxon>Neoteleostei</taxon>
        <taxon>Acanthomorphata</taxon>
        <taxon>Carangaria</taxon>
        <taxon>Carangaria incertae sedis</taxon>
        <taxon>Centropomidae</taxon>
        <taxon>Lates</taxon>
    </lineage>
</organism>
<feature type="signal peptide" evidence="2">
    <location>
        <begin position="1"/>
        <end position="23"/>
    </location>
</feature>
<accession>A0AAJ7VB90</accession>
<protein>
    <submittedName>
        <fullName evidence="5">Uncharacterized protein LOC108891762</fullName>
    </submittedName>
</protein>
<proteinExistence type="predicted"/>
<evidence type="ECO:0000256" key="1">
    <source>
        <dbReference type="SAM" id="MobiDB-lite"/>
    </source>
</evidence>
<dbReference type="AlphaFoldDB" id="A0AAJ7VB90"/>
<sequence>MDSAVTFIVLLGCCCCAWTSAGGQSFSFSMVFSGGTRLLVHGGEEADCDEDDDRHHQNETKGSSSSIAPSVQVLWSVPSPQDSGSPHLLVCVLSGFKSPVQEVLWWVDDTVVTTAATDVSLMRSENGVAYSAMSVWEVSAADWKSGSTYSCGTVQKGRVYRQKLCSED</sequence>
<dbReference type="Gene3D" id="2.60.40.10">
    <property type="entry name" value="Immunoglobulins"/>
    <property type="match status" value="1"/>
</dbReference>
<keyword evidence="2" id="KW-0732">Signal</keyword>
<evidence type="ECO:0000259" key="3">
    <source>
        <dbReference type="PROSITE" id="PS50835"/>
    </source>
</evidence>
<dbReference type="KEGG" id="lcf:108891762"/>